<dbReference type="InterPro" id="IPR000674">
    <property type="entry name" value="Ald_Oxase/Xan_DH_a/b"/>
</dbReference>
<feature type="region of interest" description="Disordered" evidence="1">
    <location>
        <begin position="766"/>
        <end position="812"/>
    </location>
</feature>
<dbReference type="InterPro" id="IPR036856">
    <property type="entry name" value="Ald_Oxase/Xan_DH_a/b_sf"/>
</dbReference>
<dbReference type="InterPro" id="IPR046867">
    <property type="entry name" value="AldOxase/xan_DH_MoCoBD2"/>
</dbReference>
<accession>A0AAX3SRB1</accession>
<dbReference type="SUPFAM" id="SSF54665">
    <property type="entry name" value="CO dehydrogenase molybdoprotein N-domain-like"/>
    <property type="match status" value="1"/>
</dbReference>
<feature type="compositionally biased region" description="Low complexity" evidence="1">
    <location>
        <begin position="795"/>
        <end position="812"/>
    </location>
</feature>
<dbReference type="Pfam" id="PF20256">
    <property type="entry name" value="MoCoBD_2"/>
    <property type="match status" value="2"/>
</dbReference>
<reference evidence="3" key="1">
    <citation type="submission" date="2023-03" db="EMBL/GenBank/DDBJ databases">
        <title>Synergistic degradation of erythromycin by symbiotic bacteria Ery-6A and Ery-6B and application in simulated water remediation.</title>
        <authorList>
            <person name="Xu S."/>
        </authorList>
    </citation>
    <scope>NUCLEOTIDE SEQUENCE</scope>
    <source>
        <strain evidence="3">Ery-6A</strain>
    </source>
</reference>
<feature type="domain" description="Aldehyde oxidase/xanthine dehydrogenase a/b hammerhead" evidence="2">
    <location>
        <begin position="218"/>
        <end position="304"/>
    </location>
</feature>
<dbReference type="PIRSF" id="PIRSF036389">
    <property type="entry name" value="IOR_B"/>
    <property type="match status" value="1"/>
</dbReference>
<dbReference type="InterPro" id="IPR052516">
    <property type="entry name" value="N-heterocyclic_Hydroxylase"/>
</dbReference>
<dbReference type="Gene3D" id="3.90.1170.50">
    <property type="entry name" value="Aldehyde oxidase/xanthine dehydrogenase, a/b hammerhead"/>
    <property type="match status" value="1"/>
</dbReference>
<dbReference type="SUPFAM" id="SSF56003">
    <property type="entry name" value="Molybdenum cofactor-binding domain"/>
    <property type="match status" value="2"/>
</dbReference>
<dbReference type="InterPro" id="IPR037165">
    <property type="entry name" value="AldOxase/xan_DH_Mopterin-bd_sf"/>
</dbReference>
<dbReference type="Pfam" id="PF02738">
    <property type="entry name" value="MoCoBD_1"/>
    <property type="match status" value="1"/>
</dbReference>
<evidence type="ECO:0000259" key="2">
    <source>
        <dbReference type="SMART" id="SM01008"/>
    </source>
</evidence>
<protein>
    <submittedName>
        <fullName evidence="3">Molybdopterin-dependent oxidoreductase</fullName>
    </submittedName>
</protein>
<dbReference type="Gene3D" id="3.30.365.10">
    <property type="entry name" value="Aldehyde oxidase/xanthine dehydrogenase, molybdopterin binding domain"/>
    <property type="match status" value="4"/>
</dbReference>
<dbReference type="GO" id="GO:0016491">
    <property type="term" value="F:oxidoreductase activity"/>
    <property type="evidence" value="ECO:0007669"/>
    <property type="project" value="InterPro"/>
</dbReference>
<dbReference type="Proteomes" id="UP001219066">
    <property type="component" value="Chromosome"/>
</dbReference>
<dbReference type="RefSeq" id="WP_277849486.1">
    <property type="nucleotide sequence ID" value="NZ_CP120956.1"/>
</dbReference>
<evidence type="ECO:0000256" key="1">
    <source>
        <dbReference type="SAM" id="MobiDB-lite"/>
    </source>
</evidence>
<evidence type="ECO:0000313" key="3">
    <source>
        <dbReference type="EMBL" id="WFF82498.1"/>
    </source>
</evidence>
<dbReference type="PANTHER" id="PTHR47495">
    <property type="entry name" value="ALDEHYDE DEHYDROGENASE"/>
    <property type="match status" value="1"/>
</dbReference>
<name>A0AAX3SRB1_9BURK</name>
<dbReference type="PANTHER" id="PTHR47495:SF1">
    <property type="entry name" value="BLL3820 PROTEIN"/>
    <property type="match status" value="1"/>
</dbReference>
<dbReference type="InterPro" id="IPR012368">
    <property type="entry name" value="OxRdtase_Mopterin-bd_su_IorB"/>
</dbReference>
<dbReference type="AlphaFoldDB" id="A0AAX3SRB1"/>
<organism evidence="3 4">
    <name type="scientific">Delftia tsuruhatensis</name>
    <dbReference type="NCBI Taxonomy" id="180282"/>
    <lineage>
        <taxon>Bacteria</taxon>
        <taxon>Pseudomonadati</taxon>
        <taxon>Pseudomonadota</taxon>
        <taxon>Betaproteobacteria</taxon>
        <taxon>Burkholderiales</taxon>
        <taxon>Comamonadaceae</taxon>
        <taxon>Delftia</taxon>
    </lineage>
</organism>
<dbReference type="SMART" id="SM01008">
    <property type="entry name" value="Ald_Xan_dh_C"/>
    <property type="match status" value="1"/>
</dbReference>
<dbReference type="InterPro" id="IPR008274">
    <property type="entry name" value="AldOxase/xan_DH_MoCoBD1"/>
</dbReference>
<gene>
    <name evidence="3" type="ORF">PYR84_07335</name>
</gene>
<dbReference type="EMBL" id="CP120956">
    <property type="protein sequence ID" value="WFF82498.1"/>
    <property type="molecule type" value="Genomic_DNA"/>
</dbReference>
<sequence length="812" mass="87095">MNLPQPQALHAQLLARADTLLVVRQPVAPPRPAPGQPGTATDYVQSTPEVFVAVLADEAAPQGWRALAFNGHVDLGTGIRTALAQIVAEELEVPLARLDMVLGHTAAAPNQGPTIASASIQISAVPLRRAAAQAREQLLALAAQQWNVAADRLQAREGVVRFADGRDARELGYGDLLRGQQLQLTLAPPDQEVKLKPASEYRLVGHGAARVDIPAKATGELSFVHDVRVPGMRHGRVIRPPHPGRDGGDFIGRCLVAVERDSVAHLPGNVQVVTEGDFVGVVADREEQAIAAMRALRVQWQAVPPAPDLSDLAAAIRANPAQHRALVDQGTVDDAFAGVGTGAATELRRSYVWPYQMHASLGPSCAVADFSVGRLKLWAGTQNPHMLRTDLDRLLQLGEDRIEIVRLEAAGCYGRNCADDVCADAALLSMAVGAPVRVQLTREQEHQWEPKGTAQLMDVSAAIDARGELLAYDFAVRYPSNDAPLLALLLTGRIPGEPRTLEMGDRTAVPPYRYASQRITCHDMAPIVRSSWLRGVSALPNSFAHDCMIDELAHAAGADPVDYRVRHLDDPRAVELIEATARHAGWQQNQPGSRGRPGADGLLHGRGVAYARYIHSRFPGFGAAWAAWVIDIDVDPASGRIAVRRLVVGQDTGMMVNPDGVRHQIHGNVIQTLSRSLMEKVAFNEQGVASREWGSYPIIGFRDLPPIEVVLMPRQDEPPMGAGESASVPGPAALANALFDATGRRFYAAPFTPDVVRAALNAAPNATPERLHNPPSLSAPPHAAGTARANRRRPAVAARPAARAWAPRPAGP</sequence>
<proteinExistence type="predicted"/>
<evidence type="ECO:0000313" key="4">
    <source>
        <dbReference type="Proteomes" id="UP001219066"/>
    </source>
</evidence>